<reference evidence="1 2" key="1">
    <citation type="submission" date="2008-09" db="EMBL/GenBank/DDBJ databases">
        <authorList>
            <person name="Fulton L."/>
            <person name="Clifton S."/>
            <person name="Fulton B."/>
            <person name="Xu J."/>
            <person name="Minx P."/>
            <person name="Pepin K.H."/>
            <person name="Johnson M."/>
            <person name="Thiruvilangam P."/>
            <person name="Bhonagiri V."/>
            <person name="Nash W.E."/>
            <person name="Mardis E.R."/>
            <person name="Wilson R.K."/>
        </authorList>
    </citation>
    <scope>NUCLEOTIDE SEQUENCE [LARGE SCALE GENOMIC DNA]</scope>
    <source>
        <strain evidence="1 2">DSM 13275</strain>
    </source>
</reference>
<dbReference type="Pfam" id="PF19991">
    <property type="entry name" value="HMA_2"/>
    <property type="match status" value="1"/>
</dbReference>
<comment type="caution">
    <text evidence="1">The sequence shown here is derived from an EMBL/GenBank/DDBJ whole genome shotgun (WGS) entry which is preliminary data.</text>
</comment>
<proteinExistence type="predicted"/>
<evidence type="ECO:0000313" key="1">
    <source>
        <dbReference type="EMBL" id="EEA84527.1"/>
    </source>
</evidence>
<accession>B6G0V2</accession>
<gene>
    <name evidence="1" type="ORF">CLOHIR_01758</name>
</gene>
<reference evidence="1 2" key="2">
    <citation type="submission" date="2008-10" db="EMBL/GenBank/DDBJ databases">
        <title>Draft genome sequence of Clostridium hiranonis (DSM 13275).</title>
        <authorList>
            <person name="Sudarsanam P."/>
            <person name="Ley R."/>
            <person name="Guruge J."/>
            <person name="Turnbaugh P.J."/>
            <person name="Mahowald M."/>
            <person name="Liep D."/>
            <person name="Gordon J."/>
        </authorList>
    </citation>
    <scope>NUCLEOTIDE SEQUENCE [LARGE SCALE GENOMIC DNA]</scope>
    <source>
        <strain evidence="1 2">DSM 13275</strain>
    </source>
</reference>
<dbReference type="STRING" id="500633.CLOHIR_01758"/>
<dbReference type="HOGENOM" id="CLU_119912_0_0_9"/>
<dbReference type="eggNOG" id="ENOG5030H27">
    <property type="taxonomic scope" value="Bacteria"/>
</dbReference>
<name>B6G0V2_PEPHT</name>
<dbReference type="AlphaFoldDB" id="B6G0V2"/>
<evidence type="ECO:0000313" key="2">
    <source>
        <dbReference type="Proteomes" id="UP000003178"/>
    </source>
</evidence>
<sequence>MRLALLTLAGKVISDASGKKKNNVNVPDFIGVVEVKHSIKGRIRYRVPRLKGDNTLADYITSQLSKVKFISHVEASAVTGSLLINYDYNQIDPNMLTAAIVKLLSLEEEINKKKDALVTRELSNMKEVLNLAVYNKTKGILDIKSIYLIAVMIFAIRGIRTAPRMLPNGYTMARWAYKEI</sequence>
<dbReference type="Proteomes" id="UP000003178">
    <property type="component" value="Unassembled WGS sequence"/>
</dbReference>
<organism evidence="1 2">
    <name type="scientific">Peptacetobacter hiranonis (strain DSM 13275 / JCM 10541 / KCTC 15199 / TO-931)</name>
    <name type="common">Clostridium hiranonis</name>
    <dbReference type="NCBI Taxonomy" id="500633"/>
    <lineage>
        <taxon>Bacteria</taxon>
        <taxon>Bacillati</taxon>
        <taxon>Bacillota</taxon>
        <taxon>Clostridia</taxon>
        <taxon>Peptostreptococcales</taxon>
        <taxon>Peptostreptococcaceae</taxon>
        <taxon>Peptacetobacter</taxon>
    </lineage>
</organism>
<keyword evidence="2" id="KW-1185">Reference proteome</keyword>
<protein>
    <submittedName>
        <fullName evidence="1">Uncharacterized protein</fullName>
    </submittedName>
</protein>
<dbReference type="EMBL" id="ABWP01000070">
    <property type="protein sequence ID" value="EEA84527.1"/>
    <property type="molecule type" value="Genomic_DNA"/>
</dbReference>